<dbReference type="InParanoid" id="A0A152A4U4"/>
<name>A0A152A4U4_TIELA</name>
<dbReference type="InterPro" id="IPR013870">
    <property type="entry name" value="Ribosomal_mL54"/>
</dbReference>
<evidence type="ECO:0000256" key="1">
    <source>
        <dbReference type="SAM" id="MobiDB-lite"/>
    </source>
</evidence>
<dbReference type="Proteomes" id="UP000076078">
    <property type="component" value="Unassembled WGS sequence"/>
</dbReference>
<protein>
    <recommendedName>
        <fullName evidence="4">Ribosomal protein L37</fullName>
    </recommendedName>
</protein>
<organism evidence="2 3">
    <name type="scientific">Tieghemostelium lacteum</name>
    <name type="common">Slime mold</name>
    <name type="synonym">Dictyostelium lacteum</name>
    <dbReference type="NCBI Taxonomy" id="361077"/>
    <lineage>
        <taxon>Eukaryota</taxon>
        <taxon>Amoebozoa</taxon>
        <taxon>Evosea</taxon>
        <taxon>Eumycetozoa</taxon>
        <taxon>Dictyostelia</taxon>
        <taxon>Dictyosteliales</taxon>
        <taxon>Raperosteliaceae</taxon>
        <taxon>Tieghemostelium</taxon>
    </lineage>
</organism>
<reference evidence="2 3" key="1">
    <citation type="submission" date="2015-12" db="EMBL/GenBank/DDBJ databases">
        <title>Dictyostelia acquired genes for synthesis and detection of signals that induce cell-type specialization by lateral gene transfer from prokaryotes.</title>
        <authorList>
            <person name="Gloeckner G."/>
            <person name="Schaap P."/>
        </authorList>
    </citation>
    <scope>NUCLEOTIDE SEQUENCE [LARGE SCALE GENOMIC DNA]</scope>
    <source>
        <strain evidence="2 3">TK</strain>
    </source>
</reference>
<proteinExistence type="predicted"/>
<feature type="region of interest" description="Disordered" evidence="1">
    <location>
        <begin position="27"/>
        <end position="56"/>
    </location>
</feature>
<evidence type="ECO:0008006" key="4">
    <source>
        <dbReference type="Google" id="ProtNLM"/>
    </source>
</evidence>
<feature type="compositionally biased region" description="Basic residues" evidence="1">
    <location>
        <begin position="39"/>
        <end position="51"/>
    </location>
</feature>
<gene>
    <name evidence="2" type="ORF">DLAC_02353</name>
</gene>
<evidence type="ECO:0000313" key="2">
    <source>
        <dbReference type="EMBL" id="KYR01234.1"/>
    </source>
</evidence>
<dbReference type="AlphaFoldDB" id="A0A152A4U4"/>
<accession>A0A152A4U4</accession>
<keyword evidence="3" id="KW-1185">Reference proteome</keyword>
<sequence>MSSGVLSIFSRRSVIQLTNTFLNRAADPKAKAGASAASSKKKPGAVKKKRFDRGNDPLQFEKMAPTLFNVTLPGDADSEYPQWLFEIEDQLPRDQPVKLLTPEDGQRYFKQQSRKQIKSHNSIMLLTKGRGL</sequence>
<dbReference type="Pfam" id="PF08561">
    <property type="entry name" value="Ribosomal_L37"/>
    <property type="match status" value="1"/>
</dbReference>
<comment type="caution">
    <text evidence="2">The sequence shown here is derived from an EMBL/GenBank/DDBJ whole genome shotgun (WGS) entry which is preliminary data.</text>
</comment>
<dbReference type="OrthoDB" id="18407at2759"/>
<dbReference type="EMBL" id="LODT01000011">
    <property type="protein sequence ID" value="KYR01234.1"/>
    <property type="molecule type" value="Genomic_DNA"/>
</dbReference>
<evidence type="ECO:0000313" key="3">
    <source>
        <dbReference type="Proteomes" id="UP000076078"/>
    </source>
</evidence>
<dbReference type="OMA" id="PAWLFEI"/>